<name>A0ABT9FBX6_9GAMM</name>
<keyword evidence="1" id="KW-0732">Signal</keyword>
<keyword evidence="3" id="KW-1185">Reference proteome</keyword>
<sequence length="137" mass="15350">MFKIKFALSISILLSATSVNANTLDVTYLNKYLKCTMIGNNLQPTQEAFSFKNLKGTSVGYTVKKGFPVAKLLIPNDEQNQSIYISNTPKLRQTKKGCLISFFITSPAGYTLYEPSKKQKFHQQAKYIPAQLAKSQD</sequence>
<evidence type="ECO:0000256" key="1">
    <source>
        <dbReference type="SAM" id="SignalP"/>
    </source>
</evidence>
<evidence type="ECO:0000313" key="2">
    <source>
        <dbReference type="EMBL" id="MDP2564289.1"/>
    </source>
</evidence>
<proteinExistence type="predicted"/>
<comment type="caution">
    <text evidence="2">The sequence shown here is derived from an EMBL/GenBank/DDBJ whole genome shotgun (WGS) entry which is preliminary data.</text>
</comment>
<reference evidence="2" key="1">
    <citation type="submission" date="2023-07" db="EMBL/GenBank/DDBJ databases">
        <title>Genome content predicts the carbon catabolic preferences of heterotrophic bacteria.</title>
        <authorList>
            <person name="Gralka M."/>
        </authorList>
    </citation>
    <scope>NUCLEOTIDE SEQUENCE</scope>
    <source>
        <strain evidence="2">4G09</strain>
    </source>
</reference>
<protein>
    <submittedName>
        <fullName evidence="2">Uncharacterized protein</fullName>
    </submittedName>
</protein>
<dbReference type="EMBL" id="JAUYVT010000004">
    <property type="protein sequence ID" value="MDP2564289.1"/>
    <property type="molecule type" value="Genomic_DNA"/>
</dbReference>
<feature type="chain" id="PRO_5046280458" evidence="1">
    <location>
        <begin position="22"/>
        <end position="137"/>
    </location>
</feature>
<evidence type="ECO:0000313" key="3">
    <source>
        <dbReference type="Proteomes" id="UP001177212"/>
    </source>
</evidence>
<organism evidence="2 3">
    <name type="scientific">Pseudoalteromonas marina</name>
    <dbReference type="NCBI Taxonomy" id="267375"/>
    <lineage>
        <taxon>Bacteria</taxon>
        <taxon>Pseudomonadati</taxon>
        <taxon>Pseudomonadota</taxon>
        <taxon>Gammaproteobacteria</taxon>
        <taxon>Alteromonadales</taxon>
        <taxon>Pseudoalteromonadaceae</taxon>
        <taxon>Pseudoalteromonas</taxon>
    </lineage>
</organism>
<accession>A0ABT9FBX6</accession>
<feature type="signal peptide" evidence="1">
    <location>
        <begin position="1"/>
        <end position="21"/>
    </location>
</feature>
<dbReference type="Proteomes" id="UP001177212">
    <property type="component" value="Unassembled WGS sequence"/>
</dbReference>
<dbReference type="RefSeq" id="WP_305471570.1">
    <property type="nucleotide sequence ID" value="NZ_JAUYVT010000004.1"/>
</dbReference>
<gene>
    <name evidence="2" type="ORF">Q8W34_06565</name>
</gene>